<evidence type="ECO:0000313" key="1">
    <source>
        <dbReference type="EMBL" id="GLB85222.1"/>
    </source>
</evidence>
<dbReference type="Proteomes" id="UP001064782">
    <property type="component" value="Unassembled WGS sequence"/>
</dbReference>
<keyword evidence="3" id="KW-1185">Reference proteome</keyword>
<dbReference type="AlphaFoldDB" id="A0A9P3V0V5"/>
<dbReference type="Pfam" id="PF18844">
    <property type="entry name" value="baeRF_family2"/>
    <property type="match status" value="1"/>
</dbReference>
<dbReference type="Proteomes" id="UP001165663">
    <property type="component" value="Unassembled WGS sequence"/>
</dbReference>
<gene>
    <name evidence="2" type="ORF">Mkiyose1413_39850</name>
    <name evidence="1" type="ORF">SRL2020028_44780</name>
</gene>
<proteinExistence type="predicted"/>
<dbReference type="EMBL" id="BRXE01000076">
    <property type="protein sequence ID" value="GLB85222.1"/>
    <property type="molecule type" value="Genomic_DNA"/>
</dbReference>
<sequence length="338" mass="36014">MHAVRFRELLESSGPFVSVYYEESVGLGNGAGAIQLDHRWQGLRERLERLGADKSMTDAIKRAVLRWNRPAIRRGGRAVVVGPEGVLFNEVLLRPTDSTVVRVSELPYIVPILAHGLENPNYLLAMVDATGADISAYLGGELHSESVDGALGRVAARLTKLLDETLAGTTFVAGTTEARANLMAALPTSVCGQVVSLPICAPRGEYDFDELKWAAEAWFLDRQLSAVDDAVVRFDAEAGRRSGRAVQGLGAVCSALRQGTIDTLIVGDIGDAVVVADEGMTTVAPRGDDRELGSGRVMRADEALPLFAISAGASLVRTDERIAPTDGIAAVLRHTPSS</sequence>
<dbReference type="RefSeq" id="WP_236978995.1">
    <property type="nucleotide sequence ID" value="NZ_BRXE01000076.1"/>
</dbReference>
<reference evidence="2" key="1">
    <citation type="submission" date="2022-08" db="EMBL/GenBank/DDBJ databases">
        <title>Mycobacterium kiyosense sp. nov., scotochromogenic slow-glowing species isolated from respiratory specimens.</title>
        <authorList>
            <person name="Fukano H."/>
            <person name="Kazumi Y."/>
            <person name="Sakagami N."/>
            <person name="Ato M."/>
            <person name="Mitarai S."/>
            <person name="Hoshino Y."/>
        </authorList>
    </citation>
    <scope>NUCLEOTIDE SEQUENCE</scope>
    <source>
        <strain evidence="2">1413</strain>
        <strain evidence="1">SRL2020-028</strain>
    </source>
</reference>
<organism evidence="2 3">
    <name type="scientific">Mycobacterium kiyosense</name>
    <dbReference type="NCBI Taxonomy" id="2871094"/>
    <lineage>
        <taxon>Bacteria</taxon>
        <taxon>Bacillati</taxon>
        <taxon>Actinomycetota</taxon>
        <taxon>Actinomycetes</taxon>
        <taxon>Mycobacteriales</taxon>
        <taxon>Mycobacteriaceae</taxon>
        <taxon>Mycobacterium</taxon>
    </lineage>
</organism>
<evidence type="ECO:0000313" key="2">
    <source>
        <dbReference type="EMBL" id="GLD32102.1"/>
    </source>
</evidence>
<dbReference type="InterPro" id="IPR040701">
    <property type="entry name" value="Bact_RF_family2"/>
</dbReference>
<comment type="caution">
    <text evidence="2">The sequence shown here is derived from an EMBL/GenBank/DDBJ whole genome shotgun (WGS) entry which is preliminary data.</text>
</comment>
<name>A0A9P3V0V5_9MYCO</name>
<evidence type="ECO:0000313" key="3">
    <source>
        <dbReference type="Proteomes" id="UP001064782"/>
    </source>
</evidence>
<accession>A0A9P3V0V5</accession>
<dbReference type="EMBL" id="BRZI01000036">
    <property type="protein sequence ID" value="GLD32102.1"/>
    <property type="molecule type" value="Genomic_DNA"/>
</dbReference>
<protein>
    <submittedName>
        <fullName evidence="2">Uncharacterized protein</fullName>
    </submittedName>
</protein>
<dbReference type="GeneID" id="83630162"/>